<dbReference type="Proteomes" id="UP000887574">
    <property type="component" value="Unplaced"/>
</dbReference>
<reference evidence="2" key="1">
    <citation type="submission" date="2022-11" db="UniProtKB">
        <authorList>
            <consortium name="WormBaseParasite"/>
        </authorList>
    </citation>
    <scope>IDENTIFICATION</scope>
</reference>
<name>A0A915DV18_9BILA</name>
<organism evidence="1 2">
    <name type="scientific">Ditylenchus dipsaci</name>
    <dbReference type="NCBI Taxonomy" id="166011"/>
    <lineage>
        <taxon>Eukaryota</taxon>
        <taxon>Metazoa</taxon>
        <taxon>Ecdysozoa</taxon>
        <taxon>Nematoda</taxon>
        <taxon>Chromadorea</taxon>
        <taxon>Rhabditida</taxon>
        <taxon>Tylenchina</taxon>
        <taxon>Tylenchomorpha</taxon>
        <taxon>Sphaerularioidea</taxon>
        <taxon>Anguinidae</taxon>
        <taxon>Anguininae</taxon>
        <taxon>Ditylenchus</taxon>
    </lineage>
</organism>
<dbReference type="WBParaSite" id="jg23096">
    <property type="protein sequence ID" value="jg23096"/>
    <property type="gene ID" value="jg23096"/>
</dbReference>
<evidence type="ECO:0000313" key="2">
    <source>
        <dbReference type="WBParaSite" id="jg23096"/>
    </source>
</evidence>
<evidence type="ECO:0000313" key="1">
    <source>
        <dbReference type="Proteomes" id="UP000887574"/>
    </source>
</evidence>
<keyword evidence="1" id="KW-1185">Reference proteome</keyword>
<protein>
    <submittedName>
        <fullName evidence="2">Uncharacterized protein</fullName>
    </submittedName>
</protein>
<dbReference type="AlphaFoldDB" id="A0A915DV18"/>
<accession>A0A915DV18</accession>
<sequence>MDNHYPGLLVDDKSFYFSLLLQKFVENIRDTYQLVEGNAIASPESPEKLWSLSGKLGRDFAKINDNSKSCQDLWLRVSHVNKMMVYLETNQENGIFQPSLMLIYLGKSVKTTWQDWQDISLKRNC</sequence>
<proteinExistence type="predicted"/>